<dbReference type="EC" id="2.5.1.55" evidence="3"/>
<dbReference type="NCBIfam" id="TIGR01362">
    <property type="entry name" value="KDO8P_synth"/>
    <property type="match status" value="1"/>
</dbReference>
<dbReference type="SUPFAM" id="SSF51569">
    <property type="entry name" value="Aldolase"/>
    <property type="match status" value="1"/>
</dbReference>
<dbReference type="Pfam" id="PF00793">
    <property type="entry name" value="DAHP_synth_1"/>
    <property type="match status" value="1"/>
</dbReference>
<evidence type="ECO:0000256" key="1">
    <source>
        <dbReference type="ARBA" id="ARBA00004496"/>
    </source>
</evidence>
<keyword evidence="4" id="KW-0963">Cytoplasm</keyword>
<evidence type="ECO:0000256" key="3">
    <source>
        <dbReference type="ARBA" id="ARBA00012693"/>
    </source>
</evidence>
<dbReference type="NCBIfam" id="NF003543">
    <property type="entry name" value="PRK05198.1"/>
    <property type="match status" value="1"/>
</dbReference>
<name>A0A6C0LWJ2_9ZZZZ</name>
<evidence type="ECO:0000256" key="2">
    <source>
        <dbReference type="ARBA" id="ARBA00010499"/>
    </source>
</evidence>
<protein>
    <recommendedName>
        <fullName evidence="3">3-deoxy-8-phosphooctulonate synthase</fullName>
        <ecNumber evidence="3">2.5.1.55</ecNumber>
    </recommendedName>
</protein>
<sequence>MSKELYHLLKNKFFIMSGPNVIESEEHVRFMLTKLINIFKYYDVTFIFKVSFDKANRTSINSYRGLGFEKGIKILKKIKDDFNIPIITDIHEPWQAEPISKVVDIIQIPAFLCRQTDLLKAAADTGKVVHIKKGQCFSTEVMHKCKEKIIQFGNPNVILCERGSMFGYQDLIVDPRNLIWLKSPTNLVSMDITHCLQQPAQKMVDGTVQAGGLRDLIPYMGKMAISLGVNGIFLEVHDRPNESKCDAPTQWNLQKMSWLLDFLQIPKIEKNL</sequence>
<reference evidence="8" key="1">
    <citation type="journal article" date="2020" name="Nature">
        <title>Giant virus diversity and host interactions through global metagenomics.</title>
        <authorList>
            <person name="Schulz F."/>
            <person name="Roux S."/>
            <person name="Paez-Espino D."/>
            <person name="Jungbluth S."/>
            <person name="Walsh D.A."/>
            <person name="Denef V.J."/>
            <person name="McMahon K.D."/>
            <person name="Konstantinidis K.T."/>
            <person name="Eloe-Fadrosh E.A."/>
            <person name="Kyrpides N.C."/>
            <person name="Woyke T."/>
        </authorList>
    </citation>
    <scope>NUCLEOTIDE SEQUENCE</scope>
    <source>
        <strain evidence="8">GVMAG-S-1017745-26</strain>
    </source>
</reference>
<dbReference type="PANTHER" id="PTHR21057">
    <property type="entry name" value="PHOSPHO-2-DEHYDRO-3-DEOXYHEPTONATE ALDOLASE"/>
    <property type="match status" value="1"/>
</dbReference>
<evidence type="ECO:0000256" key="4">
    <source>
        <dbReference type="ARBA" id="ARBA00022490"/>
    </source>
</evidence>
<dbReference type="AlphaFoldDB" id="A0A6C0LWJ2"/>
<evidence type="ECO:0000313" key="8">
    <source>
        <dbReference type="EMBL" id="QHU35226.1"/>
    </source>
</evidence>
<accession>A0A6C0LWJ2</accession>
<evidence type="ECO:0000259" key="7">
    <source>
        <dbReference type="Pfam" id="PF00793"/>
    </source>
</evidence>
<dbReference type="GO" id="GO:0008676">
    <property type="term" value="F:3-deoxy-8-phosphooctulonate synthase activity"/>
    <property type="evidence" value="ECO:0007669"/>
    <property type="project" value="UniProtKB-EC"/>
</dbReference>
<evidence type="ECO:0000256" key="6">
    <source>
        <dbReference type="ARBA" id="ARBA00049112"/>
    </source>
</evidence>
<feature type="domain" description="DAHP synthetase I/KDSA" evidence="7">
    <location>
        <begin position="11"/>
        <end position="257"/>
    </location>
</feature>
<keyword evidence="5" id="KW-0808">Transferase</keyword>
<comment type="similarity">
    <text evidence="2">Belongs to the KdsA family.</text>
</comment>
<dbReference type="InterPro" id="IPR006269">
    <property type="entry name" value="KDO8P_synthase"/>
</dbReference>
<dbReference type="Gene3D" id="3.20.20.70">
    <property type="entry name" value="Aldolase class I"/>
    <property type="match status" value="1"/>
</dbReference>
<organism evidence="8">
    <name type="scientific">viral metagenome</name>
    <dbReference type="NCBI Taxonomy" id="1070528"/>
    <lineage>
        <taxon>unclassified sequences</taxon>
        <taxon>metagenomes</taxon>
        <taxon>organismal metagenomes</taxon>
    </lineage>
</organism>
<comment type="subcellular location">
    <subcellularLocation>
        <location evidence="1">Cytoplasm</location>
    </subcellularLocation>
</comment>
<proteinExistence type="inferred from homology"/>
<comment type="catalytic activity">
    <reaction evidence="6">
        <text>D-arabinose 5-phosphate + phosphoenolpyruvate + H2O = 3-deoxy-alpha-D-manno-2-octulosonate-8-phosphate + phosphate</text>
        <dbReference type="Rhea" id="RHEA:14053"/>
        <dbReference type="ChEBI" id="CHEBI:15377"/>
        <dbReference type="ChEBI" id="CHEBI:43474"/>
        <dbReference type="ChEBI" id="CHEBI:57693"/>
        <dbReference type="ChEBI" id="CHEBI:58702"/>
        <dbReference type="ChEBI" id="CHEBI:85985"/>
        <dbReference type="EC" id="2.5.1.55"/>
    </reaction>
</comment>
<evidence type="ECO:0000256" key="5">
    <source>
        <dbReference type="ARBA" id="ARBA00022679"/>
    </source>
</evidence>
<dbReference type="EMBL" id="MN740584">
    <property type="protein sequence ID" value="QHU35226.1"/>
    <property type="molecule type" value="Genomic_DNA"/>
</dbReference>
<dbReference type="InterPro" id="IPR013785">
    <property type="entry name" value="Aldolase_TIM"/>
</dbReference>
<dbReference type="InterPro" id="IPR006218">
    <property type="entry name" value="DAHP1/KDSA"/>
</dbReference>
<dbReference type="GO" id="GO:0005737">
    <property type="term" value="C:cytoplasm"/>
    <property type="evidence" value="ECO:0007669"/>
    <property type="project" value="UniProtKB-SubCell"/>
</dbReference>